<reference evidence="3 4" key="2">
    <citation type="journal article" date="2011" name="PLoS ONE">
        <title>The Cyst-Dividing Bacterium Ramlibacter tataouinensis TTB310 Genome Reveals a Well-Stocked Toolbox for Adaptation to a Desert Environment.</title>
        <authorList>
            <person name="De Luca G."/>
            <person name="Barakat M."/>
            <person name="Ortet P."/>
            <person name="Fochesato S."/>
            <person name="Jourlin-Castelli C."/>
            <person name="Ansaldi M."/>
            <person name="Py B."/>
            <person name="Fichant G."/>
            <person name="Coutinho P.M."/>
            <person name="Voulhoux R."/>
            <person name="Bastien O."/>
            <person name="Marechal E."/>
            <person name="Henrissat B."/>
            <person name="Quentin Y."/>
            <person name="Noirot P."/>
            <person name="Filloux A."/>
            <person name="Mejean V."/>
            <person name="Dubow M.S."/>
            <person name="Barras F."/>
            <person name="Barbe V."/>
            <person name="Weissenbach J."/>
            <person name="Mihalcescu I."/>
            <person name="Vermeglio A."/>
            <person name="Achouak W."/>
            <person name="Heulin T."/>
        </authorList>
    </citation>
    <scope>NUCLEOTIDE SEQUENCE [LARGE SCALE GENOMIC DNA]</scope>
    <source>
        <strain evidence="4">ATCC BAA-407 / DSM 14655 / LMG 21543 / TTB310</strain>
    </source>
</reference>
<name>F5Y268_RAMTT</name>
<keyword evidence="2" id="KW-1133">Transmembrane helix</keyword>
<organism evidence="3 4">
    <name type="scientific">Ramlibacter tataouinensis (strain ATCC BAA-407 / DSM 14655 / LMG 21543 / TTB310)</name>
    <dbReference type="NCBI Taxonomy" id="365046"/>
    <lineage>
        <taxon>Bacteria</taxon>
        <taxon>Pseudomonadati</taxon>
        <taxon>Pseudomonadota</taxon>
        <taxon>Betaproteobacteria</taxon>
        <taxon>Burkholderiales</taxon>
        <taxon>Comamonadaceae</taxon>
        <taxon>Ramlibacter</taxon>
    </lineage>
</organism>
<dbReference type="PANTHER" id="PTHR11328:SF24">
    <property type="entry name" value="MAJOR FACILITATOR SUPERFAMILY (MFS) PROFILE DOMAIN-CONTAINING PROTEIN"/>
    <property type="match status" value="1"/>
</dbReference>
<feature type="transmembrane region" description="Helical" evidence="2">
    <location>
        <begin position="301"/>
        <end position="320"/>
    </location>
</feature>
<sequence>MSAMASGDTAAATGDREGAPVPFGARDGLHYGLLGLPLAFVALPLYVLVPNHYAREFGVPLTMLGAVLLGARLLDAFIDPLIGRAVDRWFARSLQSVLRAGAAAAVVLAAGFALLFFPPVRDVQAALAWAAVLLVLTYAAYSTLSVAHQSWGAMLGGDEARRSRIVAWREGLGLAGVLLASLAPTLLGLPATAALFAVLLAAGCWAWSRSQAPAARPLNAPAHALWLPLRRPAFRRLLAVFMLNGIASAVPATLVLFFVQDRLQAPRSLEPAFLGTYFLCAALSIPAWLALVRRIGLARSWLAGMALALAAFIWTLQLGAGDSLAFLLVCAASGIALGSDLALPSALLAGVIHDAGDRGRHEGAYFGWWNFATKLNLALAAGLALPLLELAGYAPGAREPAALTALAVAYCLLPCALKLLAAAGLYLTLIRPEGPP</sequence>
<feature type="transmembrane region" description="Helical" evidence="2">
    <location>
        <begin position="31"/>
        <end position="49"/>
    </location>
</feature>
<evidence type="ECO:0000256" key="2">
    <source>
        <dbReference type="SAM" id="Phobius"/>
    </source>
</evidence>
<dbReference type="InterPro" id="IPR039672">
    <property type="entry name" value="MFS_2"/>
</dbReference>
<feature type="transmembrane region" description="Helical" evidence="2">
    <location>
        <begin position="98"/>
        <end position="117"/>
    </location>
</feature>
<keyword evidence="4" id="KW-1185">Reference proteome</keyword>
<feature type="transmembrane region" description="Helical" evidence="2">
    <location>
        <begin position="237"/>
        <end position="259"/>
    </location>
</feature>
<protein>
    <submittedName>
        <fullName evidence="3">Candidate Na+/melibiose symporter</fullName>
    </submittedName>
</protein>
<dbReference type="EMBL" id="CP000245">
    <property type="protein sequence ID" value="AEG94836.1"/>
    <property type="molecule type" value="Genomic_DNA"/>
</dbReference>
<dbReference type="Pfam" id="PF13347">
    <property type="entry name" value="MFS_2"/>
    <property type="match status" value="1"/>
</dbReference>
<dbReference type="SUPFAM" id="SSF103473">
    <property type="entry name" value="MFS general substrate transporter"/>
    <property type="match status" value="1"/>
</dbReference>
<keyword evidence="2" id="KW-0472">Membrane</keyword>
<dbReference type="PATRIC" id="fig|365046.3.peg.3812"/>
<comment type="similarity">
    <text evidence="1">Belongs to the sodium:galactoside symporter (TC 2.A.2) family.</text>
</comment>
<dbReference type="GO" id="GO:0015293">
    <property type="term" value="F:symporter activity"/>
    <property type="evidence" value="ECO:0007669"/>
    <property type="project" value="InterPro"/>
</dbReference>
<dbReference type="Gene3D" id="1.20.1250.20">
    <property type="entry name" value="MFS general substrate transporter like domains"/>
    <property type="match status" value="2"/>
</dbReference>
<reference evidence="4" key="1">
    <citation type="submission" date="2006-01" db="EMBL/GenBank/DDBJ databases">
        <title>Genome of the cyst-dividing bacterium Ramlibacter tataouinensis.</title>
        <authorList>
            <person name="Barakat M."/>
            <person name="Ortet P."/>
            <person name="De Luca G."/>
            <person name="Jourlin-Castelli C."/>
            <person name="Ansaldi M."/>
            <person name="Py B."/>
            <person name="Fichant G."/>
            <person name="Coutinho P."/>
            <person name="Voulhoux R."/>
            <person name="Bastien O."/>
            <person name="Roy S."/>
            <person name="Marechal E."/>
            <person name="Henrissat B."/>
            <person name="Quentin Y."/>
            <person name="Noirot P."/>
            <person name="Filloux A."/>
            <person name="Mejean V."/>
            <person name="DuBow M."/>
            <person name="Barras F."/>
            <person name="Heulin T."/>
        </authorList>
    </citation>
    <scope>NUCLEOTIDE SEQUENCE [LARGE SCALE GENOMIC DNA]</scope>
    <source>
        <strain evidence="4">ATCC BAA-407 / DSM 14655 / LMG 21543 / TTB310</strain>
    </source>
</reference>
<proteinExistence type="inferred from homology"/>
<gene>
    <name evidence="3" type="primary">melB</name>
    <name evidence="3" type="ordered locus">Rta_37210</name>
</gene>
<dbReference type="InterPro" id="IPR036259">
    <property type="entry name" value="MFS_trans_sf"/>
</dbReference>
<keyword evidence="2" id="KW-0812">Transmembrane</keyword>
<feature type="transmembrane region" description="Helical" evidence="2">
    <location>
        <begin position="61"/>
        <end position="78"/>
    </location>
</feature>
<dbReference type="GO" id="GO:0005886">
    <property type="term" value="C:plasma membrane"/>
    <property type="evidence" value="ECO:0007669"/>
    <property type="project" value="TreeGrafter"/>
</dbReference>
<dbReference type="STRING" id="365046.Rta_37210"/>
<feature type="transmembrane region" description="Helical" evidence="2">
    <location>
        <begin position="271"/>
        <end position="289"/>
    </location>
</feature>
<dbReference type="AlphaFoldDB" id="F5Y268"/>
<feature type="transmembrane region" description="Helical" evidence="2">
    <location>
        <begin position="326"/>
        <end position="352"/>
    </location>
</feature>
<feature type="transmembrane region" description="Helical" evidence="2">
    <location>
        <begin position="407"/>
        <end position="429"/>
    </location>
</feature>
<evidence type="ECO:0000313" key="4">
    <source>
        <dbReference type="Proteomes" id="UP000008385"/>
    </source>
</evidence>
<dbReference type="PANTHER" id="PTHR11328">
    <property type="entry name" value="MAJOR FACILITATOR SUPERFAMILY DOMAIN-CONTAINING PROTEIN"/>
    <property type="match status" value="1"/>
</dbReference>
<dbReference type="Proteomes" id="UP000008385">
    <property type="component" value="Chromosome"/>
</dbReference>
<feature type="transmembrane region" description="Helical" evidence="2">
    <location>
        <begin position="189"/>
        <end position="208"/>
    </location>
</feature>
<dbReference type="GO" id="GO:0008643">
    <property type="term" value="P:carbohydrate transport"/>
    <property type="evidence" value="ECO:0007669"/>
    <property type="project" value="InterPro"/>
</dbReference>
<evidence type="ECO:0000313" key="3">
    <source>
        <dbReference type="EMBL" id="AEG94836.1"/>
    </source>
</evidence>
<dbReference type="KEGG" id="rta:Rta_37210"/>
<dbReference type="eggNOG" id="COG2211">
    <property type="taxonomic scope" value="Bacteria"/>
</dbReference>
<feature type="transmembrane region" description="Helical" evidence="2">
    <location>
        <begin position="123"/>
        <end position="144"/>
    </location>
</feature>
<evidence type="ECO:0000256" key="1">
    <source>
        <dbReference type="ARBA" id="ARBA00009617"/>
    </source>
</evidence>
<accession>F5Y268</accession>
<feature type="transmembrane region" description="Helical" evidence="2">
    <location>
        <begin position="364"/>
        <end position="387"/>
    </location>
</feature>
<dbReference type="HOGENOM" id="CLU_027408_8_1_4"/>